<accession>A0A2Z5G4X2</accession>
<dbReference type="PANTHER" id="PTHR43798:SF31">
    <property type="entry name" value="AB HYDROLASE SUPERFAMILY PROTEIN YCLE"/>
    <property type="match status" value="1"/>
</dbReference>
<dbReference type="GO" id="GO:0016787">
    <property type="term" value="F:hydrolase activity"/>
    <property type="evidence" value="ECO:0007669"/>
    <property type="project" value="UniProtKB-KW"/>
</dbReference>
<feature type="domain" description="AB hydrolase-1" evidence="2">
    <location>
        <begin position="2"/>
        <end position="211"/>
    </location>
</feature>
<dbReference type="AlphaFoldDB" id="A0A2Z5G4X2"/>
<keyword evidence="1 3" id="KW-0378">Hydrolase</keyword>
<keyword evidence="4" id="KW-1185">Reference proteome</keyword>
<evidence type="ECO:0000313" key="4">
    <source>
        <dbReference type="Proteomes" id="UP000253606"/>
    </source>
</evidence>
<protein>
    <submittedName>
        <fullName evidence="3">Putative hydrolase</fullName>
    </submittedName>
</protein>
<dbReference type="Gene3D" id="3.40.50.1820">
    <property type="entry name" value="alpha/beta hydrolase"/>
    <property type="match status" value="1"/>
</dbReference>
<dbReference type="InterPro" id="IPR000073">
    <property type="entry name" value="AB_hydrolase_1"/>
</dbReference>
<organism evidence="3 4">
    <name type="scientific">Acidisarcina polymorpha</name>
    <dbReference type="NCBI Taxonomy" id="2211140"/>
    <lineage>
        <taxon>Bacteria</taxon>
        <taxon>Pseudomonadati</taxon>
        <taxon>Acidobacteriota</taxon>
        <taxon>Terriglobia</taxon>
        <taxon>Terriglobales</taxon>
        <taxon>Acidobacteriaceae</taxon>
        <taxon>Acidisarcina</taxon>
    </lineage>
</organism>
<dbReference type="PANTHER" id="PTHR43798">
    <property type="entry name" value="MONOACYLGLYCEROL LIPASE"/>
    <property type="match status" value="1"/>
</dbReference>
<evidence type="ECO:0000259" key="2">
    <source>
        <dbReference type="Pfam" id="PF00561"/>
    </source>
</evidence>
<dbReference type="GO" id="GO:0016020">
    <property type="term" value="C:membrane"/>
    <property type="evidence" value="ECO:0007669"/>
    <property type="project" value="TreeGrafter"/>
</dbReference>
<dbReference type="EMBL" id="CP030840">
    <property type="protein sequence ID" value="AXC14069.1"/>
    <property type="molecule type" value="Genomic_DNA"/>
</dbReference>
<name>A0A2Z5G4X2_9BACT</name>
<dbReference type="PRINTS" id="PR00111">
    <property type="entry name" value="ABHYDROLASE"/>
</dbReference>
<evidence type="ECO:0000256" key="1">
    <source>
        <dbReference type="ARBA" id="ARBA00022801"/>
    </source>
</evidence>
<dbReference type="KEGG" id="abas:ACPOL_4803"/>
<dbReference type="InterPro" id="IPR029058">
    <property type="entry name" value="AB_hydrolase_fold"/>
</dbReference>
<evidence type="ECO:0000313" key="3">
    <source>
        <dbReference type="EMBL" id="AXC14069.1"/>
    </source>
</evidence>
<reference evidence="3 4" key="1">
    <citation type="journal article" date="2018" name="Front. Microbiol.">
        <title>Hydrolytic Capabilities as a Key to Environmental Success: Chitinolytic and Cellulolytic Acidobacteria From Acidic Sub-arctic Soils and Boreal Peatlands.</title>
        <authorList>
            <person name="Belova S.E."/>
            <person name="Ravin N.V."/>
            <person name="Pankratov T.A."/>
            <person name="Rakitin A.L."/>
            <person name="Ivanova A.A."/>
            <person name="Beletsky A.V."/>
            <person name="Mardanov A.V."/>
            <person name="Sinninghe Damste J.S."/>
            <person name="Dedysh S.N."/>
        </authorList>
    </citation>
    <scope>NUCLEOTIDE SEQUENCE [LARGE SCALE GENOMIC DNA]</scope>
    <source>
        <strain evidence="3 4">SBC82</strain>
    </source>
</reference>
<dbReference type="Proteomes" id="UP000253606">
    <property type="component" value="Chromosome"/>
</dbReference>
<proteinExistence type="predicted"/>
<dbReference type="InterPro" id="IPR050266">
    <property type="entry name" value="AB_hydrolase_sf"/>
</dbReference>
<dbReference type="SUPFAM" id="SSF53474">
    <property type="entry name" value="alpha/beta-Hydrolases"/>
    <property type="match status" value="1"/>
</dbReference>
<dbReference type="Pfam" id="PF00561">
    <property type="entry name" value="Abhydrolase_1"/>
    <property type="match status" value="1"/>
</dbReference>
<sequence length="238" mass="25810">MIDALANDRVVIRPDYMNSKGKDGASYSRTIPEAASQVLKNAAIIDRGPVDLVGYSLGAGVAAFIAAEYPETVRSLVIVSGFGYGSDVWMKLQFTLWLDLIRANHAALTRLLLLTGVSTDFLSRFDEDTIAGIVNAFVTSTDWESLDHSIRLDLGLDVREQSRKISVPTLSITATHDRIVPASHSRQLSEMMAGAQHAAVDAGHLAFLERPSELAMTIEDFLSRVDLAATHLPITTTG</sequence>
<gene>
    <name evidence="3" type="ORF">ACPOL_4803</name>
</gene>